<comment type="cofactor">
    <cofactor evidence="1">
        <name>Mg(2+)</name>
        <dbReference type="ChEBI" id="CHEBI:18420"/>
    </cofactor>
</comment>
<organism evidence="12 13">
    <name type="scientific">Bifidobacterium jacchi</name>
    <dbReference type="NCBI Taxonomy" id="2490545"/>
    <lineage>
        <taxon>Bacteria</taxon>
        <taxon>Bacillati</taxon>
        <taxon>Actinomycetota</taxon>
        <taxon>Actinomycetes</taxon>
        <taxon>Bifidobacteriales</taxon>
        <taxon>Bifidobacteriaceae</taxon>
        <taxon>Bifidobacterium</taxon>
    </lineage>
</organism>
<dbReference type="EMBL" id="RQSP01000015">
    <property type="protein sequence ID" value="KAB5607121.1"/>
    <property type="molecule type" value="Genomic_DNA"/>
</dbReference>
<evidence type="ECO:0000256" key="9">
    <source>
        <dbReference type="ARBA" id="ARBA00031306"/>
    </source>
</evidence>
<dbReference type="EC" id="2.7.1.180" evidence="2"/>
<sequence>MSIIDHAESGGGNGSDERSSDAAVAQPLALRMPLIMAFPDALGTGLVINCSPATVESTKPPAPLRAAIAELISEYERTLSRFRADSLVAAMGRAEHGGRFAFPEWARGLFDLVDLLNAATGGAIDPCVGEDLTRLGYGVDMSFAVEMGAAGRLGSIHGRPTWRGDVRREGTTLVTSRAVHLDFGACGKGYLVDLIGRMLLGGAARAGAMPQRHAEYAEYGAYAEFVIDAGGDLLIHSHTPVAIALEDPADASRAIGVVRVRSGALCASAPSRRHWRDAAGHELHHLLNAIDGMPVRDIAASWAFVPADWGRADAPIATALAAAYPTAFADGVATALFVMNPGALAAGVGSYAEVPQPRAVPAFDCLTLDGRRRAMMSAGFPVELYTR</sequence>
<comment type="caution">
    <text evidence="12">The sequence shown here is derived from an EMBL/GenBank/DDBJ whole genome shotgun (WGS) entry which is preliminary data.</text>
</comment>
<reference evidence="12 13" key="1">
    <citation type="journal article" date="2019" name="Int. J. Syst. Evol. Microbiol.">
        <title>Bifidobacterium jacchi sp. nov., isolated from the faeces of a baby common marmoset (Callithrix jacchus).</title>
        <authorList>
            <person name="Modesto M."/>
            <person name="Watanabe K."/>
            <person name="Arita M."/>
            <person name="Satti M."/>
            <person name="Oki K."/>
            <person name="Sciavilla P."/>
            <person name="Patavino C."/>
            <person name="Camma C."/>
            <person name="Michelini S."/>
            <person name="Sgorbati B."/>
            <person name="Mattarelli P."/>
        </authorList>
    </citation>
    <scope>NUCLEOTIDE SEQUENCE [LARGE SCALE GENOMIC DNA]</scope>
    <source>
        <strain evidence="12 13">MRM 9.3</strain>
    </source>
</reference>
<evidence type="ECO:0000256" key="10">
    <source>
        <dbReference type="ARBA" id="ARBA00048540"/>
    </source>
</evidence>
<evidence type="ECO:0000256" key="11">
    <source>
        <dbReference type="SAM" id="MobiDB-lite"/>
    </source>
</evidence>
<dbReference type="OrthoDB" id="9778595at2"/>
<evidence type="ECO:0000256" key="2">
    <source>
        <dbReference type="ARBA" id="ARBA00011955"/>
    </source>
</evidence>
<keyword evidence="7" id="KW-0274">FAD</keyword>
<dbReference type="PANTHER" id="PTHR30040">
    <property type="entry name" value="THIAMINE BIOSYNTHESIS LIPOPROTEIN APBE"/>
    <property type="match status" value="1"/>
</dbReference>
<dbReference type="InterPro" id="IPR003374">
    <property type="entry name" value="ApbE-like_sf"/>
</dbReference>
<evidence type="ECO:0000256" key="3">
    <source>
        <dbReference type="ARBA" id="ARBA00016337"/>
    </source>
</evidence>
<keyword evidence="6" id="KW-0479">Metal-binding</keyword>
<keyword evidence="8" id="KW-0460">Magnesium</keyword>
<name>A0A5N5RK56_9BIFI</name>
<protein>
    <recommendedName>
        <fullName evidence="3">FAD:protein FMN transferase</fullName>
        <ecNumber evidence="2">2.7.1.180</ecNumber>
    </recommendedName>
    <alternativeName>
        <fullName evidence="9">Flavin transferase</fullName>
    </alternativeName>
</protein>
<evidence type="ECO:0000256" key="1">
    <source>
        <dbReference type="ARBA" id="ARBA00001946"/>
    </source>
</evidence>
<dbReference type="SUPFAM" id="SSF143631">
    <property type="entry name" value="ApbE-like"/>
    <property type="match status" value="1"/>
</dbReference>
<dbReference type="PANTHER" id="PTHR30040:SF2">
    <property type="entry name" value="FAD:PROTEIN FMN TRANSFERASE"/>
    <property type="match status" value="1"/>
</dbReference>
<proteinExistence type="predicted"/>
<keyword evidence="13" id="KW-1185">Reference proteome</keyword>
<evidence type="ECO:0000256" key="6">
    <source>
        <dbReference type="ARBA" id="ARBA00022723"/>
    </source>
</evidence>
<accession>A0A5N5RK56</accession>
<dbReference type="AlphaFoldDB" id="A0A5N5RK56"/>
<dbReference type="GO" id="GO:0046872">
    <property type="term" value="F:metal ion binding"/>
    <property type="evidence" value="ECO:0007669"/>
    <property type="project" value="UniProtKB-KW"/>
</dbReference>
<evidence type="ECO:0000313" key="12">
    <source>
        <dbReference type="EMBL" id="KAB5607121.1"/>
    </source>
</evidence>
<dbReference type="GO" id="GO:0016740">
    <property type="term" value="F:transferase activity"/>
    <property type="evidence" value="ECO:0007669"/>
    <property type="project" value="UniProtKB-KW"/>
</dbReference>
<evidence type="ECO:0000313" key="13">
    <source>
        <dbReference type="Proteomes" id="UP000326336"/>
    </source>
</evidence>
<evidence type="ECO:0000256" key="8">
    <source>
        <dbReference type="ARBA" id="ARBA00022842"/>
    </source>
</evidence>
<evidence type="ECO:0000256" key="5">
    <source>
        <dbReference type="ARBA" id="ARBA00022679"/>
    </source>
</evidence>
<evidence type="ECO:0000256" key="4">
    <source>
        <dbReference type="ARBA" id="ARBA00022630"/>
    </source>
</evidence>
<gene>
    <name evidence="12" type="ORF">EHS19_05505</name>
</gene>
<keyword evidence="5 12" id="KW-0808">Transferase</keyword>
<dbReference type="InterPro" id="IPR024932">
    <property type="entry name" value="ApbE"/>
</dbReference>
<evidence type="ECO:0000256" key="7">
    <source>
        <dbReference type="ARBA" id="ARBA00022827"/>
    </source>
</evidence>
<dbReference type="Gene3D" id="3.10.520.10">
    <property type="entry name" value="ApbE-like domains"/>
    <property type="match status" value="1"/>
</dbReference>
<dbReference type="Proteomes" id="UP000326336">
    <property type="component" value="Unassembled WGS sequence"/>
</dbReference>
<keyword evidence="4" id="KW-0285">Flavoprotein</keyword>
<comment type="catalytic activity">
    <reaction evidence="10">
        <text>L-threonyl-[protein] + FAD = FMN-L-threonyl-[protein] + AMP + H(+)</text>
        <dbReference type="Rhea" id="RHEA:36847"/>
        <dbReference type="Rhea" id="RHEA-COMP:11060"/>
        <dbReference type="Rhea" id="RHEA-COMP:11061"/>
        <dbReference type="ChEBI" id="CHEBI:15378"/>
        <dbReference type="ChEBI" id="CHEBI:30013"/>
        <dbReference type="ChEBI" id="CHEBI:57692"/>
        <dbReference type="ChEBI" id="CHEBI:74257"/>
        <dbReference type="ChEBI" id="CHEBI:456215"/>
        <dbReference type="EC" id="2.7.1.180"/>
    </reaction>
</comment>
<dbReference type="Pfam" id="PF02424">
    <property type="entry name" value="ApbE"/>
    <property type="match status" value="1"/>
</dbReference>
<feature type="region of interest" description="Disordered" evidence="11">
    <location>
        <begin position="1"/>
        <end position="22"/>
    </location>
</feature>